<proteinExistence type="predicted"/>
<dbReference type="AlphaFoldDB" id="A0A645FN23"/>
<accession>A0A645FN23</accession>
<gene>
    <name evidence="1" type="ORF">SDC9_162405</name>
</gene>
<reference evidence="1" key="1">
    <citation type="submission" date="2019-08" db="EMBL/GenBank/DDBJ databases">
        <authorList>
            <person name="Kucharzyk K."/>
            <person name="Murdoch R.W."/>
            <person name="Higgins S."/>
            <person name="Loffler F."/>
        </authorList>
    </citation>
    <scope>NUCLEOTIDE SEQUENCE</scope>
</reference>
<protein>
    <submittedName>
        <fullName evidence="1">Uncharacterized protein</fullName>
    </submittedName>
</protein>
<dbReference type="EMBL" id="VSSQ01061783">
    <property type="protein sequence ID" value="MPN15076.1"/>
    <property type="molecule type" value="Genomic_DNA"/>
</dbReference>
<evidence type="ECO:0000313" key="1">
    <source>
        <dbReference type="EMBL" id="MPN15076.1"/>
    </source>
</evidence>
<sequence length="57" mass="6389">MPHELGGCVDMNDLGMQATGEHIHDHLAFVQTQQAMINEHAGQLIANGAMDQRRRHR</sequence>
<comment type="caution">
    <text evidence="1">The sequence shown here is derived from an EMBL/GenBank/DDBJ whole genome shotgun (WGS) entry which is preliminary data.</text>
</comment>
<name>A0A645FN23_9ZZZZ</name>
<organism evidence="1">
    <name type="scientific">bioreactor metagenome</name>
    <dbReference type="NCBI Taxonomy" id="1076179"/>
    <lineage>
        <taxon>unclassified sequences</taxon>
        <taxon>metagenomes</taxon>
        <taxon>ecological metagenomes</taxon>
    </lineage>
</organism>